<organism evidence="11 12">
    <name type="scientific">Daphnia magna</name>
    <dbReference type="NCBI Taxonomy" id="35525"/>
    <lineage>
        <taxon>Eukaryota</taxon>
        <taxon>Metazoa</taxon>
        <taxon>Ecdysozoa</taxon>
        <taxon>Arthropoda</taxon>
        <taxon>Crustacea</taxon>
        <taxon>Branchiopoda</taxon>
        <taxon>Diplostraca</taxon>
        <taxon>Cladocera</taxon>
        <taxon>Anomopoda</taxon>
        <taxon>Daphniidae</taxon>
        <taxon>Daphnia</taxon>
    </lineage>
</organism>
<evidence type="ECO:0000256" key="9">
    <source>
        <dbReference type="SAM" id="MobiDB-lite"/>
    </source>
</evidence>
<evidence type="ECO:0000256" key="5">
    <source>
        <dbReference type="ARBA" id="ARBA00023015"/>
    </source>
</evidence>
<dbReference type="InterPro" id="IPR003656">
    <property type="entry name" value="Znf_BED"/>
</dbReference>
<dbReference type="EMBL" id="LRGB01001796">
    <property type="protein sequence ID" value="KZS10460.1"/>
    <property type="molecule type" value="Genomic_DNA"/>
</dbReference>
<keyword evidence="3 8" id="KW-0863">Zinc-finger</keyword>
<dbReference type="GO" id="GO:0009791">
    <property type="term" value="P:post-embryonic development"/>
    <property type="evidence" value="ECO:0007669"/>
    <property type="project" value="UniProtKB-ARBA"/>
</dbReference>
<dbReference type="PROSITE" id="PS50808">
    <property type="entry name" value="ZF_BED"/>
    <property type="match status" value="1"/>
</dbReference>
<comment type="subcellular location">
    <subcellularLocation>
        <location evidence="1">Nucleus</location>
    </subcellularLocation>
</comment>
<dbReference type="SMART" id="SM00614">
    <property type="entry name" value="ZnF_BED"/>
    <property type="match status" value="1"/>
</dbReference>
<accession>A0A164THD2</accession>
<feature type="domain" description="BED-type" evidence="10">
    <location>
        <begin position="91"/>
        <end position="141"/>
    </location>
</feature>
<evidence type="ECO:0000256" key="1">
    <source>
        <dbReference type="ARBA" id="ARBA00004123"/>
    </source>
</evidence>
<dbReference type="PANTHER" id="PTHR46481:SF10">
    <property type="entry name" value="ZINC FINGER BED DOMAIN-CONTAINING PROTEIN 39"/>
    <property type="match status" value="1"/>
</dbReference>
<dbReference type="SUPFAM" id="SSF53098">
    <property type="entry name" value="Ribonuclease H-like"/>
    <property type="match status" value="1"/>
</dbReference>
<dbReference type="GO" id="GO:0005634">
    <property type="term" value="C:nucleus"/>
    <property type="evidence" value="ECO:0007669"/>
    <property type="project" value="UniProtKB-SubCell"/>
</dbReference>
<feature type="region of interest" description="Disordered" evidence="9">
    <location>
        <begin position="64"/>
        <end position="89"/>
    </location>
</feature>
<evidence type="ECO:0000313" key="12">
    <source>
        <dbReference type="Proteomes" id="UP000076858"/>
    </source>
</evidence>
<evidence type="ECO:0000259" key="10">
    <source>
        <dbReference type="PROSITE" id="PS50808"/>
    </source>
</evidence>
<dbReference type="PANTHER" id="PTHR46481">
    <property type="entry name" value="ZINC FINGER BED DOMAIN-CONTAINING PROTEIN 4"/>
    <property type="match status" value="1"/>
</dbReference>
<evidence type="ECO:0000256" key="3">
    <source>
        <dbReference type="ARBA" id="ARBA00022771"/>
    </source>
</evidence>
<evidence type="ECO:0000256" key="4">
    <source>
        <dbReference type="ARBA" id="ARBA00022833"/>
    </source>
</evidence>
<dbReference type="Proteomes" id="UP000076858">
    <property type="component" value="Unassembled WGS sequence"/>
</dbReference>
<dbReference type="GO" id="GO:0008270">
    <property type="term" value="F:zinc ion binding"/>
    <property type="evidence" value="ECO:0007669"/>
    <property type="project" value="UniProtKB-KW"/>
</dbReference>
<feature type="compositionally biased region" description="Acidic residues" evidence="9">
    <location>
        <begin position="64"/>
        <end position="78"/>
    </location>
</feature>
<sequence length="504" mass="58426">MNQDQSHSRDTTEGNPVNEIVLIDFDEDIALNISAEEYENLFPDSADNEVAGIDNEVAVVDNEEAGAENEEAGAENEETGAMRPKTPTGRESKLSIWKYMTLLPTGRIKCNICKKAFKYNNSTTSHMTHLKRKHLTMVDFSDSSQSVGSLGLGNSDSQPSVVISKRRQKNITRALTRIITVDIRPPHMMKEMGDQKVKRFNSFDYVNGFMDRQLQENSLHHDRRPFYILSSEWKCERFSLLTRTFLNEHTGENIKRDLQLKCPAAKLMRWYQINCAACVFNLVIVTDGFKRIPAMTRMLKKCQEIAFFLQFKSAQVSSAQEELRFISENMSHEFTDLCYFEDLDIDISTSSVKKDNVNRWNSKCFMIESILANRAVIRRLLLKYNKIELLLSHEEIYFLKCLLKCLMPFQKYTEILQCDKYPIISLVLPMLELLSQEEDNEEAVEEELDLERGELIFLKSDLLILKDNIKISIEKRLKRAENPIYVLATRYSLEMNEQFYNKSI</sequence>
<dbReference type="InterPro" id="IPR012337">
    <property type="entry name" value="RNaseH-like_sf"/>
</dbReference>
<evidence type="ECO:0000256" key="2">
    <source>
        <dbReference type="ARBA" id="ARBA00022723"/>
    </source>
</evidence>
<keyword evidence="4" id="KW-0862">Zinc</keyword>
<protein>
    <recommendedName>
        <fullName evidence="10">BED-type domain-containing protein</fullName>
    </recommendedName>
</protein>
<name>A0A164THD2_9CRUS</name>
<evidence type="ECO:0000313" key="11">
    <source>
        <dbReference type="EMBL" id="KZS10460.1"/>
    </source>
</evidence>
<dbReference type="Pfam" id="PF02892">
    <property type="entry name" value="zf-BED"/>
    <property type="match status" value="1"/>
</dbReference>
<comment type="caution">
    <text evidence="11">The sequence shown here is derived from an EMBL/GenBank/DDBJ whole genome shotgun (WGS) entry which is preliminary data.</text>
</comment>
<evidence type="ECO:0000256" key="8">
    <source>
        <dbReference type="PROSITE-ProRule" id="PRU00027"/>
    </source>
</evidence>
<dbReference type="InterPro" id="IPR036236">
    <property type="entry name" value="Znf_C2H2_sf"/>
</dbReference>
<gene>
    <name evidence="11" type="ORF">APZ42_025076</name>
</gene>
<dbReference type="GO" id="GO:0003677">
    <property type="term" value="F:DNA binding"/>
    <property type="evidence" value="ECO:0007669"/>
    <property type="project" value="InterPro"/>
</dbReference>
<dbReference type="SUPFAM" id="SSF57667">
    <property type="entry name" value="beta-beta-alpha zinc fingers"/>
    <property type="match status" value="1"/>
</dbReference>
<dbReference type="InterPro" id="IPR052035">
    <property type="entry name" value="ZnF_BED_domain_contain"/>
</dbReference>
<reference evidence="11 12" key="1">
    <citation type="submission" date="2016-03" db="EMBL/GenBank/DDBJ databases">
        <title>EvidentialGene: Evidence-directed Construction of Genes on Genomes.</title>
        <authorList>
            <person name="Gilbert D.G."/>
            <person name="Choi J.-H."/>
            <person name="Mockaitis K."/>
            <person name="Colbourne J."/>
            <person name="Pfrender M."/>
        </authorList>
    </citation>
    <scope>NUCLEOTIDE SEQUENCE [LARGE SCALE GENOMIC DNA]</scope>
    <source>
        <strain evidence="11 12">Xinb3</strain>
        <tissue evidence="11">Complete organism</tissue>
    </source>
</reference>
<keyword evidence="5" id="KW-0805">Transcription regulation</keyword>
<keyword evidence="12" id="KW-1185">Reference proteome</keyword>
<keyword evidence="6" id="KW-0804">Transcription</keyword>
<keyword evidence="2" id="KW-0479">Metal-binding</keyword>
<evidence type="ECO:0000256" key="6">
    <source>
        <dbReference type="ARBA" id="ARBA00023163"/>
    </source>
</evidence>
<keyword evidence="7" id="KW-0539">Nucleus</keyword>
<dbReference type="AlphaFoldDB" id="A0A164THD2"/>
<evidence type="ECO:0000256" key="7">
    <source>
        <dbReference type="ARBA" id="ARBA00023242"/>
    </source>
</evidence>
<dbReference type="STRING" id="35525.A0A164THD2"/>
<proteinExistence type="predicted"/>